<dbReference type="PROSITE" id="PS50250">
    <property type="entry name" value="PCI"/>
    <property type="match status" value="1"/>
</dbReference>
<proteinExistence type="inferred from homology"/>
<dbReference type="InterPro" id="IPR045237">
    <property type="entry name" value="COPS7/eIF3m"/>
</dbReference>
<keyword evidence="6" id="KW-1185">Reference proteome</keyword>
<evidence type="ECO:0000256" key="2">
    <source>
        <dbReference type="ARBA" id="ARBA00022790"/>
    </source>
</evidence>
<dbReference type="Pfam" id="PF22061">
    <property type="entry name" value="CSN7_HB_subdom"/>
    <property type="match status" value="1"/>
</dbReference>
<dbReference type="PANTHER" id="PTHR15350">
    <property type="entry name" value="COP9 SIGNALOSOME COMPLEX SUBUNIT 7/DENDRITIC CELL PROTEIN GA17"/>
    <property type="match status" value="1"/>
</dbReference>
<dbReference type="EMBL" id="CAWUON010000044">
    <property type="protein sequence ID" value="CAK7269098.1"/>
    <property type="molecule type" value="Genomic_DNA"/>
</dbReference>
<comment type="caution">
    <text evidence="5">The sequence shown here is derived from an EMBL/GenBank/DDBJ whole genome shotgun (WGS) entry which is preliminary data.</text>
</comment>
<dbReference type="Proteomes" id="UP001642502">
    <property type="component" value="Unassembled WGS sequence"/>
</dbReference>
<feature type="compositionally biased region" description="Low complexity" evidence="3">
    <location>
        <begin position="102"/>
        <end position="112"/>
    </location>
</feature>
<name>A0ABP0DN64_9PEZI</name>
<comment type="similarity">
    <text evidence="1">Belongs to the CSN7/EIF3M family. CSN7 subfamily.</text>
</comment>
<protein>
    <recommendedName>
        <fullName evidence="4">PCI domain-containing protein</fullName>
    </recommendedName>
</protein>
<gene>
    <name evidence="5" type="ORF">SEPCBS119000_003394</name>
</gene>
<feature type="domain" description="PCI" evidence="4">
    <location>
        <begin position="1"/>
        <end position="188"/>
    </location>
</feature>
<dbReference type="Pfam" id="PF01399">
    <property type="entry name" value="PCI"/>
    <property type="match status" value="1"/>
</dbReference>
<evidence type="ECO:0000256" key="1">
    <source>
        <dbReference type="ARBA" id="ARBA00008482"/>
    </source>
</evidence>
<dbReference type="PANTHER" id="PTHR15350:SF5">
    <property type="entry name" value="COP9 SIGNALOSOME COMPLEX SUBUNIT 7"/>
    <property type="match status" value="1"/>
</dbReference>
<sequence>MAHLKAMDALEPFLALAKVANSPRQTADLVVRATSHPGTFVFAELLQRPQIQALARAEPEYAVYHTVLQIFSYGTYADYERGTAPSSSSPPTDAMWQSLSQTPTAPAAAHASPLPPLTEAQANKLRQLSLISLATDRSSLGYDHLIQALRLTDDSQLESLVMATVYAGLVTGTLDPAHRVVRIGSVAPMRDLAPDSIPKLHAALCNWSQRCQTTLAELDDQIAGIRRVAAARAEESQKWDAQVKRAVDLEKRSLLNKEKMGSDGSGVGKRPMTLNVSGLGFSTVGPRFNKRGSNLMASSGGPLDYIAPNPGSSLVADEGGNMELDDDDASDVNKRNRSA</sequence>
<evidence type="ECO:0000256" key="3">
    <source>
        <dbReference type="SAM" id="MobiDB-lite"/>
    </source>
</evidence>
<dbReference type="InterPro" id="IPR000717">
    <property type="entry name" value="PCI_dom"/>
</dbReference>
<accession>A0ABP0DN64</accession>
<evidence type="ECO:0000313" key="5">
    <source>
        <dbReference type="EMBL" id="CAK7269098.1"/>
    </source>
</evidence>
<evidence type="ECO:0000259" key="4">
    <source>
        <dbReference type="PROSITE" id="PS50250"/>
    </source>
</evidence>
<feature type="region of interest" description="Disordered" evidence="3">
    <location>
        <begin position="292"/>
        <end position="339"/>
    </location>
</feature>
<feature type="region of interest" description="Disordered" evidence="3">
    <location>
        <begin position="81"/>
        <end position="114"/>
    </location>
</feature>
<evidence type="ECO:0000313" key="6">
    <source>
        <dbReference type="Proteomes" id="UP001642502"/>
    </source>
</evidence>
<keyword evidence="2" id="KW-0736">Signalosome</keyword>
<reference evidence="5 6" key="1">
    <citation type="submission" date="2024-01" db="EMBL/GenBank/DDBJ databases">
        <authorList>
            <person name="Allen C."/>
            <person name="Tagirdzhanova G."/>
        </authorList>
    </citation>
    <scope>NUCLEOTIDE SEQUENCE [LARGE SCALE GENOMIC DNA]</scope>
    <source>
        <strain evidence="5 6">CBS 119000</strain>
    </source>
</reference>
<organism evidence="5 6">
    <name type="scientific">Sporothrix epigloea</name>
    <dbReference type="NCBI Taxonomy" id="1892477"/>
    <lineage>
        <taxon>Eukaryota</taxon>
        <taxon>Fungi</taxon>
        <taxon>Dikarya</taxon>
        <taxon>Ascomycota</taxon>
        <taxon>Pezizomycotina</taxon>
        <taxon>Sordariomycetes</taxon>
        <taxon>Sordariomycetidae</taxon>
        <taxon>Ophiostomatales</taxon>
        <taxon>Ophiostomataceae</taxon>
        <taxon>Sporothrix</taxon>
    </lineage>
</organism>
<dbReference type="SMART" id="SM00088">
    <property type="entry name" value="PINT"/>
    <property type="match status" value="1"/>
</dbReference>